<proteinExistence type="predicted"/>
<evidence type="ECO:0008006" key="5">
    <source>
        <dbReference type="Google" id="ProtNLM"/>
    </source>
</evidence>
<name>A0AA88VYM0_9ASTE</name>
<evidence type="ECO:0000259" key="1">
    <source>
        <dbReference type="Pfam" id="PF14576"/>
    </source>
</evidence>
<evidence type="ECO:0000313" key="4">
    <source>
        <dbReference type="Proteomes" id="UP001188597"/>
    </source>
</evidence>
<reference evidence="3" key="1">
    <citation type="submission" date="2022-12" db="EMBL/GenBank/DDBJ databases">
        <title>Draft genome assemblies for two species of Escallonia (Escalloniales).</title>
        <authorList>
            <person name="Chanderbali A."/>
            <person name="Dervinis C."/>
            <person name="Anghel I."/>
            <person name="Soltis D."/>
            <person name="Soltis P."/>
            <person name="Zapata F."/>
        </authorList>
    </citation>
    <scope>NUCLEOTIDE SEQUENCE</scope>
    <source>
        <strain evidence="3">UCBG64.0493</strain>
        <tissue evidence="3">Leaf</tissue>
    </source>
</reference>
<evidence type="ECO:0000313" key="3">
    <source>
        <dbReference type="EMBL" id="KAK3017861.1"/>
    </source>
</evidence>
<feature type="domain" description="Sieve element occlusion C-terminal" evidence="2">
    <location>
        <begin position="449"/>
        <end position="680"/>
    </location>
</feature>
<keyword evidence="4" id="KW-1185">Reference proteome</keyword>
<dbReference type="PANTHER" id="PTHR33232:SF12">
    <property type="entry name" value="PROTEIN SIEVE ELEMENT OCCLUSION B-LIKE"/>
    <property type="match status" value="1"/>
</dbReference>
<dbReference type="InterPro" id="IPR027942">
    <property type="entry name" value="SEO_N"/>
</dbReference>
<dbReference type="Proteomes" id="UP001188597">
    <property type="component" value="Unassembled WGS sequence"/>
</dbReference>
<organism evidence="3 4">
    <name type="scientific">Escallonia herrerae</name>
    <dbReference type="NCBI Taxonomy" id="1293975"/>
    <lineage>
        <taxon>Eukaryota</taxon>
        <taxon>Viridiplantae</taxon>
        <taxon>Streptophyta</taxon>
        <taxon>Embryophyta</taxon>
        <taxon>Tracheophyta</taxon>
        <taxon>Spermatophyta</taxon>
        <taxon>Magnoliopsida</taxon>
        <taxon>eudicotyledons</taxon>
        <taxon>Gunneridae</taxon>
        <taxon>Pentapetalae</taxon>
        <taxon>asterids</taxon>
        <taxon>campanulids</taxon>
        <taxon>Escalloniales</taxon>
        <taxon>Escalloniaceae</taxon>
        <taxon>Escallonia</taxon>
    </lineage>
</organism>
<dbReference type="InterPro" id="IPR027944">
    <property type="entry name" value="SEO_C"/>
</dbReference>
<accession>A0AA88VYM0</accession>
<dbReference type="Pfam" id="PF14576">
    <property type="entry name" value="SEO_N"/>
    <property type="match status" value="2"/>
</dbReference>
<dbReference type="InterPro" id="IPR039299">
    <property type="entry name" value="SEOA"/>
</dbReference>
<feature type="domain" description="Sieve element occlusion N-terminal" evidence="1">
    <location>
        <begin position="25"/>
        <end position="68"/>
    </location>
</feature>
<protein>
    <recommendedName>
        <fullName evidence="5">Protein SIEVE ELEMENT OCCLUSION B-like</fullName>
    </recommendedName>
</protein>
<evidence type="ECO:0000259" key="2">
    <source>
        <dbReference type="Pfam" id="PF14577"/>
    </source>
</evidence>
<dbReference type="PANTHER" id="PTHR33232">
    <property type="entry name" value="PROTEIN SIEVE ELEMENT OCCLUSION B-LIKE"/>
    <property type="match status" value="1"/>
</dbReference>
<dbReference type="GO" id="GO:0010088">
    <property type="term" value="P:phloem development"/>
    <property type="evidence" value="ECO:0007669"/>
    <property type="project" value="InterPro"/>
</dbReference>
<sequence>MATTGYQTAKTQPMVKRDGRMFSTSEDAAMLKQIQATHSPDGLEVDVKPLLTVIDEILKRATPPDITGVINLACRCSSGADAHSTTMAILNLVSSQKWEAKLVTSLAAFAVNHGEFWLIAQLYATNPLAKAIALLKQLPDILVHSHSLKSRFDAITNLIKAILDVTKCVVEFNELPSQYISDETPPMSAAIALIPTAAYWTIRSMVACASQITSLLGMSYEHMTATAEAWELSSLAHKVRNIHGHLMAQLALCHQHIGEPFELLEVYERKHDDYFRMLVRLFQTPHLDNLKILKVLINSKDDPLPLVDGNTKTRVGIEVLSRKIVLLLISDLDLSPEELIILSHIYQEERQRTDTHYEVVWIPVVERSMPWNEGTKLKFEQLQSSMPWYTVHGPLAIEPAVTKYIKEVWHFQKKMLLVVLDPRGKVTCRNAYHMIWIWRNMAYPFATAKEVELWKEETWRLELLVDGIDPNILDWISQGKFICLYGGEDIEWIRRFTTLAKSVAQTAGISLEMVYVGRSSSREKVRKIVETIMREQLSHTWPDLISIWYFWARLESMLHSKMQHGKMAENDLLMQEIMTMLSFDGNDGGGWALISRGTTELGRSKGDTVERSFREFPVWEEESKEIGFLPALVDHLHKLHTPEHCSRLILPGISGGIPETVVCAECGRPMEKFFMYRCCTD</sequence>
<feature type="domain" description="Sieve element occlusion N-terminal" evidence="1">
    <location>
        <begin position="71"/>
        <end position="286"/>
    </location>
</feature>
<dbReference type="EMBL" id="JAVXUP010000973">
    <property type="protein sequence ID" value="KAK3017861.1"/>
    <property type="molecule type" value="Genomic_DNA"/>
</dbReference>
<comment type="caution">
    <text evidence="3">The sequence shown here is derived from an EMBL/GenBank/DDBJ whole genome shotgun (WGS) entry which is preliminary data.</text>
</comment>
<dbReference type="Pfam" id="PF14577">
    <property type="entry name" value="SEO_C"/>
    <property type="match status" value="1"/>
</dbReference>
<dbReference type="AlphaFoldDB" id="A0AA88VYM0"/>
<gene>
    <name evidence="3" type="ORF">RJ639_004553</name>
</gene>